<evidence type="ECO:0000313" key="3">
    <source>
        <dbReference type="Proteomes" id="UP000595656"/>
    </source>
</evidence>
<evidence type="ECO:0000256" key="1">
    <source>
        <dbReference type="SAM" id="MobiDB-lite"/>
    </source>
</evidence>
<accession>A0A7T3TL10</accession>
<protein>
    <submittedName>
        <fullName evidence="2">Uncharacterized protein</fullName>
    </submittedName>
</protein>
<feature type="region of interest" description="Disordered" evidence="1">
    <location>
        <begin position="127"/>
        <end position="159"/>
    </location>
</feature>
<organism evidence="2 3">
    <name type="scientific">Serratia phage vB_SmaS_Bigdog</name>
    <dbReference type="NCBI Taxonomy" id="2777364"/>
    <lineage>
        <taxon>Viruses</taxon>
        <taxon>Duplodnaviria</taxon>
        <taxon>Heunggongvirae</taxon>
        <taxon>Uroviricota</taxon>
        <taxon>Caudoviricetes</taxon>
        <taxon>Bonzeevirus</taxon>
        <taxon>Bonzeevirus bigdog</taxon>
    </lineage>
</organism>
<dbReference type="Proteomes" id="UP000595656">
    <property type="component" value="Segment"/>
</dbReference>
<proteinExistence type="predicted"/>
<keyword evidence="3" id="KW-1185">Reference proteome</keyword>
<dbReference type="EMBL" id="MW021763">
    <property type="protein sequence ID" value="QPX75143.1"/>
    <property type="molecule type" value="Genomic_DNA"/>
</dbReference>
<reference evidence="2 3" key="1">
    <citation type="submission" date="2020-09" db="EMBL/GenBank/DDBJ databases">
        <authorList>
            <person name="Hogan T.J."/>
            <person name="Wilson M.E."/>
            <person name="Walker J.K."/>
            <person name="Johnson L."/>
            <person name="Sharma R."/>
            <person name="Grose J.H."/>
        </authorList>
    </citation>
    <scope>NUCLEOTIDE SEQUENCE [LARGE SCALE GENOMIC DNA]</scope>
</reference>
<sequence length="159" mass="16833">MSRPFKLIIAGVASYVFADTKGIAEKHAANLATAGKTSEVRPLNDAEYGEVDFKAETFVRVPGGKADAVATPFALVFDGEVTYKLAASQAVAERYMSTLIAEKAAFSVEPVPAEEYPTIDWSTVETLEAPTKAAGKTKAEGDEEGDAKDQVEMDGVPGL</sequence>
<evidence type="ECO:0000313" key="2">
    <source>
        <dbReference type="EMBL" id="QPX75143.1"/>
    </source>
</evidence>
<name>A0A7T3TL10_9CAUD</name>
<gene>
    <name evidence="2" type="ORF">BIGDOG_39</name>
</gene>